<reference evidence="2 3" key="1">
    <citation type="submission" date="2019-03" db="EMBL/GenBank/DDBJ databases">
        <title>Draft genome sequences of novel Actinobacteria.</title>
        <authorList>
            <person name="Sahin N."/>
            <person name="Ay H."/>
            <person name="Saygin H."/>
        </authorList>
    </citation>
    <scope>NUCLEOTIDE SEQUENCE [LARGE SCALE GENOMIC DNA]</scope>
    <source>
        <strain evidence="2 3">KC712</strain>
    </source>
</reference>
<evidence type="ECO:0000313" key="3">
    <source>
        <dbReference type="Proteomes" id="UP000294543"/>
    </source>
</evidence>
<dbReference type="EMBL" id="SMKP01000189">
    <property type="protein sequence ID" value="TDD13023.1"/>
    <property type="molecule type" value="Genomic_DNA"/>
</dbReference>
<gene>
    <name evidence="2" type="ORF">E1294_42550</name>
</gene>
<dbReference type="Proteomes" id="UP000294543">
    <property type="component" value="Unassembled WGS sequence"/>
</dbReference>
<dbReference type="AlphaFoldDB" id="A0A4R4WA22"/>
<proteinExistence type="predicted"/>
<evidence type="ECO:0000256" key="1">
    <source>
        <dbReference type="SAM" id="MobiDB-lite"/>
    </source>
</evidence>
<accession>A0A4R4WA22</accession>
<organism evidence="2 3">
    <name type="scientific">Nonomuraea diastatica</name>
    <dbReference type="NCBI Taxonomy" id="1848329"/>
    <lineage>
        <taxon>Bacteria</taxon>
        <taxon>Bacillati</taxon>
        <taxon>Actinomycetota</taxon>
        <taxon>Actinomycetes</taxon>
        <taxon>Streptosporangiales</taxon>
        <taxon>Streptosporangiaceae</taxon>
        <taxon>Nonomuraea</taxon>
    </lineage>
</organism>
<protein>
    <submittedName>
        <fullName evidence="2">Uncharacterized protein</fullName>
    </submittedName>
</protein>
<feature type="region of interest" description="Disordered" evidence="1">
    <location>
        <begin position="175"/>
        <end position="195"/>
    </location>
</feature>
<keyword evidence="3" id="KW-1185">Reference proteome</keyword>
<comment type="caution">
    <text evidence="2">The sequence shown here is derived from an EMBL/GenBank/DDBJ whole genome shotgun (WGS) entry which is preliminary data.</text>
</comment>
<name>A0A4R4WA22_9ACTN</name>
<evidence type="ECO:0000313" key="2">
    <source>
        <dbReference type="EMBL" id="TDD13023.1"/>
    </source>
</evidence>
<dbReference type="OrthoDB" id="3519135at2"/>
<dbReference type="RefSeq" id="WP_132516876.1">
    <property type="nucleotide sequence ID" value="NZ_SMKP01000189.1"/>
</dbReference>
<sequence>MSSDISRAVLPFATAPDTLGVSGAVRPDHDHKCQYTIDMPKRAEPQISKTAGQRAIAEIVERRRNVRDPDLEGLLQVIPEEQPVAVIRYVLTCQRVPDWVTSNDVIDALWVLAYVRRYFPHLPEEADRLERDLLELGCSKQIAMIRMARPLNVRTRQAVENRILRHRAATLGLARSERQERAHRQSAAPPRATSAEGQWYDRHALPLWEAASELVGYRVKFDHLIDDELAESIIGLRRAVREMEWPLAQEHYPTLREIGWWAQEIVDALDDERYADFRRRLGAVLPRLAELTAQQHEARFGTR</sequence>